<proteinExistence type="inferred from homology"/>
<dbReference type="GO" id="GO:0003723">
    <property type="term" value="F:RNA binding"/>
    <property type="evidence" value="ECO:0007669"/>
    <property type="project" value="InterPro"/>
</dbReference>
<keyword evidence="3 4" id="KW-0413">Isomerase</keyword>
<name>A0A1M6JLB4_9FIRM</name>
<dbReference type="EMBL" id="FQYT01000022">
    <property type="protein sequence ID" value="SHJ47432.1"/>
    <property type="molecule type" value="Genomic_DNA"/>
</dbReference>
<dbReference type="HAMAP" id="MF_00171">
    <property type="entry name" value="TruA"/>
    <property type="match status" value="1"/>
</dbReference>
<protein>
    <recommendedName>
        <fullName evidence="4">tRNA pseudouridine synthase A</fullName>
        <ecNumber evidence="4">5.4.99.12</ecNumber>
    </recommendedName>
    <alternativeName>
        <fullName evidence="4">tRNA pseudouridine(38-40) synthase</fullName>
    </alternativeName>
    <alternativeName>
        <fullName evidence="4">tRNA pseudouridylate synthase I</fullName>
    </alternativeName>
    <alternativeName>
        <fullName evidence="4">tRNA-uridine isomerase I</fullName>
    </alternativeName>
</protein>
<dbReference type="InterPro" id="IPR020095">
    <property type="entry name" value="PsdUridine_synth_TruA_C"/>
</dbReference>
<evidence type="ECO:0000256" key="3">
    <source>
        <dbReference type="ARBA" id="ARBA00023235"/>
    </source>
</evidence>
<feature type="domain" description="Pseudouridine synthase I TruA alpha/beta" evidence="8">
    <location>
        <begin position="144"/>
        <end position="245"/>
    </location>
</feature>
<comment type="caution">
    <text evidence="4">Lacks conserved residue(s) required for the propagation of feature annotation.</text>
</comment>
<dbReference type="InterPro" id="IPR020103">
    <property type="entry name" value="PsdUridine_synth_cat_dom_sf"/>
</dbReference>
<dbReference type="Gene3D" id="3.30.70.580">
    <property type="entry name" value="Pseudouridine synthase I, catalytic domain, N-terminal subdomain"/>
    <property type="match status" value="1"/>
</dbReference>
<comment type="similarity">
    <text evidence="1 4 7">Belongs to the tRNA pseudouridine synthase TruA family.</text>
</comment>
<comment type="subunit">
    <text evidence="4">Homodimer.</text>
</comment>
<dbReference type="InterPro" id="IPR020094">
    <property type="entry name" value="TruA/RsuA/RluB/E/F_N"/>
</dbReference>
<dbReference type="EC" id="5.4.99.12" evidence="4"/>
<feature type="active site" description="Nucleophile" evidence="4 5">
    <location>
        <position position="53"/>
    </location>
</feature>
<dbReference type="GO" id="GO:0031119">
    <property type="term" value="P:tRNA pseudouridine synthesis"/>
    <property type="evidence" value="ECO:0007669"/>
    <property type="project" value="UniProtKB-UniRule"/>
</dbReference>
<evidence type="ECO:0000256" key="7">
    <source>
        <dbReference type="RuleBase" id="RU003792"/>
    </source>
</evidence>
<evidence type="ECO:0000259" key="8">
    <source>
        <dbReference type="Pfam" id="PF01416"/>
    </source>
</evidence>
<dbReference type="Pfam" id="PF01416">
    <property type="entry name" value="PseudoU_synth_1"/>
    <property type="match status" value="2"/>
</dbReference>
<evidence type="ECO:0000313" key="9">
    <source>
        <dbReference type="EMBL" id="SHJ47432.1"/>
    </source>
</evidence>
<dbReference type="PIRSF" id="PIRSF001430">
    <property type="entry name" value="tRNA_psdUrid_synth"/>
    <property type="match status" value="1"/>
</dbReference>
<reference evidence="9 10" key="1">
    <citation type="submission" date="2016-11" db="EMBL/GenBank/DDBJ databases">
        <authorList>
            <person name="Jaros S."/>
            <person name="Januszkiewicz K."/>
            <person name="Wedrychowicz H."/>
        </authorList>
    </citation>
    <scope>NUCLEOTIDE SEQUENCE [LARGE SCALE GENOMIC DNA]</scope>
    <source>
        <strain evidence="9 10">DSM 15970</strain>
    </source>
</reference>
<dbReference type="Gene3D" id="3.30.70.660">
    <property type="entry name" value="Pseudouridine synthase I, catalytic domain, C-terminal subdomain"/>
    <property type="match status" value="1"/>
</dbReference>
<dbReference type="CDD" id="cd02570">
    <property type="entry name" value="PseudoU_synth_EcTruA"/>
    <property type="match status" value="1"/>
</dbReference>
<dbReference type="PANTHER" id="PTHR11142:SF22">
    <property type="entry name" value="TRNA PSEUDOURIDINE SYNTHASE A 2"/>
    <property type="match status" value="1"/>
</dbReference>
<dbReference type="AlphaFoldDB" id="A0A1M6JLB4"/>
<accession>A0A1M6JLB4</accession>
<dbReference type="OrthoDB" id="9811823at2"/>
<dbReference type="RefSeq" id="WP_073994293.1">
    <property type="nucleotide sequence ID" value="NZ_FQYT01000022.1"/>
</dbReference>
<feature type="binding site" evidence="4 6">
    <location>
        <position position="111"/>
    </location>
    <ligand>
        <name>substrate</name>
    </ligand>
</feature>
<dbReference type="SUPFAM" id="SSF55120">
    <property type="entry name" value="Pseudouridine synthase"/>
    <property type="match status" value="1"/>
</dbReference>
<dbReference type="InterPro" id="IPR020097">
    <property type="entry name" value="PsdUridine_synth_TruA_a/b_dom"/>
</dbReference>
<comment type="function">
    <text evidence="4">Formation of pseudouridine at positions 38, 39 and 40 in the anticodon stem and loop of transfer RNAs.</text>
</comment>
<dbReference type="FunFam" id="3.30.70.580:FF:000001">
    <property type="entry name" value="tRNA pseudouridine synthase A"/>
    <property type="match status" value="1"/>
</dbReference>
<keyword evidence="2 4" id="KW-0819">tRNA processing</keyword>
<dbReference type="STRING" id="1122934.SAMN02745691_02029"/>
<dbReference type="InterPro" id="IPR001406">
    <property type="entry name" value="PsdUridine_synth_TruA"/>
</dbReference>
<evidence type="ECO:0000313" key="10">
    <source>
        <dbReference type="Proteomes" id="UP000184342"/>
    </source>
</evidence>
<evidence type="ECO:0000256" key="5">
    <source>
        <dbReference type="PIRSR" id="PIRSR001430-1"/>
    </source>
</evidence>
<keyword evidence="10" id="KW-1185">Reference proteome</keyword>
<evidence type="ECO:0000256" key="6">
    <source>
        <dbReference type="PIRSR" id="PIRSR001430-2"/>
    </source>
</evidence>
<organism evidence="9 10">
    <name type="scientific">Parasporobacterium paucivorans DSM 15970</name>
    <dbReference type="NCBI Taxonomy" id="1122934"/>
    <lineage>
        <taxon>Bacteria</taxon>
        <taxon>Bacillati</taxon>
        <taxon>Bacillota</taxon>
        <taxon>Clostridia</taxon>
        <taxon>Lachnospirales</taxon>
        <taxon>Lachnospiraceae</taxon>
        <taxon>Parasporobacterium</taxon>
    </lineage>
</organism>
<sequence>MNNYKMTIQYDGGRYKGWQRLGNDEGTIQGKLENILKEQFGREIEITGCSRTDAGVHALAQIANFKIEENLTPEEVKNIFNKYLPEDICVTKVMKVDERFHARYNAKEKTYVYKIWNKEYPDPFLRKYSMHVESPLDLQKMREAAESFIGKHDFTAFSTATSKKKSMEREVYEIKIEKENGLIQIRVRGNSFLYNMVRRMVGVLVDVGTGRRKPESVAEIIESKERLQAGSIALAKGLFLEDVKY</sequence>
<evidence type="ECO:0000256" key="4">
    <source>
        <dbReference type="HAMAP-Rule" id="MF_00171"/>
    </source>
</evidence>
<dbReference type="NCBIfam" id="TIGR00071">
    <property type="entry name" value="hisT_truA"/>
    <property type="match status" value="1"/>
</dbReference>
<dbReference type="Proteomes" id="UP000184342">
    <property type="component" value="Unassembled WGS sequence"/>
</dbReference>
<evidence type="ECO:0000256" key="1">
    <source>
        <dbReference type="ARBA" id="ARBA00009375"/>
    </source>
</evidence>
<evidence type="ECO:0000256" key="2">
    <source>
        <dbReference type="ARBA" id="ARBA00022694"/>
    </source>
</evidence>
<dbReference type="PANTHER" id="PTHR11142">
    <property type="entry name" value="PSEUDOURIDYLATE SYNTHASE"/>
    <property type="match status" value="1"/>
</dbReference>
<gene>
    <name evidence="4" type="primary">truA</name>
    <name evidence="9" type="ORF">SAMN02745691_02029</name>
</gene>
<comment type="catalytic activity">
    <reaction evidence="4 7">
        <text>uridine(38/39/40) in tRNA = pseudouridine(38/39/40) in tRNA</text>
        <dbReference type="Rhea" id="RHEA:22376"/>
        <dbReference type="Rhea" id="RHEA-COMP:10085"/>
        <dbReference type="Rhea" id="RHEA-COMP:10087"/>
        <dbReference type="ChEBI" id="CHEBI:65314"/>
        <dbReference type="ChEBI" id="CHEBI:65315"/>
        <dbReference type="EC" id="5.4.99.12"/>
    </reaction>
</comment>
<feature type="domain" description="Pseudouridine synthase I TruA alpha/beta" evidence="8">
    <location>
        <begin position="8"/>
        <end position="105"/>
    </location>
</feature>
<dbReference type="GO" id="GO:0160147">
    <property type="term" value="F:tRNA pseudouridine(38-40) synthase activity"/>
    <property type="evidence" value="ECO:0007669"/>
    <property type="project" value="UniProtKB-EC"/>
</dbReference>